<evidence type="ECO:0000313" key="3">
    <source>
        <dbReference type="EMBL" id="KTR26034.1"/>
    </source>
</evidence>
<evidence type="ECO:0000313" key="4">
    <source>
        <dbReference type="EMBL" id="MEI4463706.1"/>
    </source>
</evidence>
<sequence>MKRAFWINFAYIFAVPVLPFLALVNGRALCSPDSPLLDVPVLGFFLAEPWAFVPVYAVFALLLASLLTKRRTHV</sequence>
<keyword evidence="1" id="KW-0472">Membrane</keyword>
<protein>
    <submittedName>
        <fullName evidence="3">Membrane protein</fullName>
    </submittedName>
</protein>
<evidence type="ECO:0000313" key="5">
    <source>
        <dbReference type="Proteomes" id="UP000053797"/>
    </source>
</evidence>
<dbReference type="AlphaFoldDB" id="A0A0V8GCZ5"/>
<keyword evidence="7" id="KW-1185">Reference proteome</keyword>
<evidence type="ECO:0000313" key="2">
    <source>
        <dbReference type="EMBL" id="KSU48049.1"/>
    </source>
</evidence>
<reference evidence="3 6" key="2">
    <citation type="journal article" date="2016" name="Front. Microbiol.">
        <title>Genomic Resource of Rice Seed Associated Bacteria.</title>
        <authorList>
            <person name="Midha S."/>
            <person name="Bansal K."/>
            <person name="Sharma S."/>
            <person name="Kumar N."/>
            <person name="Patil P.P."/>
            <person name="Chaudhry V."/>
            <person name="Patil P.B."/>
        </authorList>
    </citation>
    <scope>NUCLEOTIDE SEQUENCE [LARGE SCALE GENOMIC DNA]</scope>
    <source>
        <strain evidence="3 6">RSA11</strain>
    </source>
</reference>
<evidence type="ECO:0000313" key="7">
    <source>
        <dbReference type="Proteomes" id="UP001387110"/>
    </source>
</evidence>
<reference evidence="4 7" key="3">
    <citation type="submission" date="2023-12" db="EMBL/GenBank/DDBJ databases">
        <authorList>
            <person name="Easwaran N."/>
            <person name="Lazarus H.P.S."/>
        </authorList>
    </citation>
    <scope>NUCLEOTIDE SEQUENCE [LARGE SCALE GENOMIC DNA]</scope>
    <source>
        <strain evidence="4 7">VIT-2023</strain>
    </source>
</reference>
<dbReference type="Proteomes" id="UP000072605">
    <property type="component" value="Unassembled WGS sequence"/>
</dbReference>
<keyword evidence="1" id="KW-1133">Transmembrane helix</keyword>
<evidence type="ECO:0000313" key="6">
    <source>
        <dbReference type="Proteomes" id="UP000072605"/>
    </source>
</evidence>
<dbReference type="GeneID" id="90838355"/>
<evidence type="ECO:0000256" key="1">
    <source>
        <dbReference type="SAM" id="Phobius"/>
    </source>
</evidence>
<dbReference type="Proteomes" id="UP001387110">
    <property type="component" value="Unassembled WGS sequence"/>
</dbReference>
<feature type="transmembrane region" description="Helical" evidence="1">
    <location>
        <begin position="50"/>
        <end position="68"/>
    </location>
</feature>
<dbReference type="RefSeq" id="WP_035398958.1">
    <property type="nucleotide sequence ID" value="NZ_FMYN01000005.1"/>
</dbReference>
<accession>A0A0V8GCZ5</accession>
<name>A0A0V8GCZ5_9BACL</name>
<dbReference type="OrthoDB" id="2354350at2"/>
<keyword evidence="1" id="KW-0812">Transmembrane</keyword>
<dbReference type="EMBL" id="LDQV01000028">
    <property type="protein sequence ID" value="KTR26034.1"/>
    <property type="molecule type" value="Genomic_DNA"/>
</dbReference>
<dbReference type="Proteomes" id="UP000053797">
    <property type="component" value="Unassembled WGS sequence"/>
</dbReference>
<comment type="caution">
    <text evidence="2">The sequence shown here is derived from an EMBL/GenBank/DDBJ whole genome shotgun (WGS) entry which is preliminary data.</text>
</comment>
<dbReference type="EMBL" id="LNQL01000005">
    <property type="protein sequence ID" value="KSU48049.1"/>
    <property type="molecule type" value="Genomic_DNA"/>
</dbReference>
<reference evidence="2 5" key="1">
    <citation type="journal article" date="2015" name="Int. J. Syst. Evol. Microbiol.">
        <title>Exiguobacterium enclense sp. nov., isolated from sediment.</title>
        <authorList>
            <person name="Dastager S.G."/>
            <person name="Mawlankar R."/>
            <person name="Sonalkar V.V."/>
            <person name="Thorat M.N."/>
            <person name="Mual P."/>
            <person name="Verma A."/>
            <person name="Krishnamurthi S."/>
            <person name="Tang S.K."/>
            <person name="Li W.J."/>
        </authorList>
    </citation>
    <scope>NUCLEOTIDE SEQUENCE [LARGE SCALE GENOMIC DNA]</scope>
    <source>
        <strain evidence="2 5">NIO-1109</strain>
    </source>
</reference>
<dbReference type="EMBL" id="JBAWKY010000005">
    <property type="protein sequence ID" value="MEI4463706.1"/>
    <property type="molecule type" value="Genomic_DNA"/>
</dbReference>
<organism evidence="2 5">
    <name type="scientific">Exiguobacterium indicum</name>
    <dbReference type="NCBI Taxonomy" id="296995"/>
    <lineage>
        <taxon>Bacteria</taxon>
        <taxon>Bacillati</taxon>
        <taxon>Bacillota</taxon>
        <taxon>Bacilli</taxon>
        <taxon>Bacillales</taxon>
        <taxon>Bacillales Family XII. Incertae Sedis</taxon>
        <taxon>Exiguobacterium</taxon>
    </lineage>
</organism>
<gene>
    <name evidence="2" type="ORF">AS033_12970</name>
    <name evidence="3" type="ORF">RSA11_12570</name>
    <name evidence="4" type="ORF">SZL87_14870</name>
</gene>
<proteinExistence type="predicted"/>